<reference evidence="1 2" key="1">
    <citation type="journal article" date="2011" name="ISME J.">
        <title>Community ecology of hot spring cyanobacterial mats: predominant populations and their functional potential.</title>
        <authorList>
            <person name="Klatt C.G."/>
            <person name="Wood J.M."/>
            <person name="Rusch D.B."/>
            <person name="Bateson M.M."/>
            <person name="Hamamura N."/>
            <person name="Heidelberg J.F."/>
            <person name="Grossman A.R."/>
            <person name="Bhaya D."/>
            <person name="Cohan F.M."/>
            <person name="Kuhl M."/>
            <person name="Bryant D.A."/>
            <person name="Ward D.M."/>
        </authorList>
    </citation>
    <scope>NUCLEOTIDE SEQUENCE [LARGE SCALE GENOMIC DNA]</scope>
    <source>
        <strain evidence="1">OS</strain>
    </source>
</reference>
<comment type="caution">
    <text evidence="1">The sequence shown here is derived from an EMBL/GenBank/DDBJ whole genome shotgun (WGS) entry which is preliminary data.</text>
</comment>
<sequence length="93" mass="10658">MPDDEFYIREKIRSVIRSIPALTQFQFHDFEFLYDSDEQILHVVFNPEQDADDSVFLEEFGEADGNVLVHTANGIVVGFSILDTQIGRPNPKL</sequence>
<dbReference type="EMBL" id="PHFL01000045">
    <property type="protein sequence ID" value="RFM24228.1"/>
    <property type="molecule type" value="Genomic_DNA"/>
</dbReference>
<evidence type="ECO:0008006" key="3">
    <source>
        <dbReference type="Google" id="ProtNLM"/>
    </source>
</evidence>
<evidence type="ECO:0000313" key="1">
    <source>
        <dbReference type="EMBL" id="RFM24228.1"/>
    </source>
</evidence>
<dbReference type="Proteomes" id="UP000266389">
    <property type="component" value="Unassembled WGS sequence"/>
</dbReference>
<organism evidence="1 2">
    <name type="scientific">Candidatus Thermochlorobacter aerophilus</name>
    <dbReference type="NCBI Taxonomy" id="1868324"/>
    <lineage>
        <taxon>Bacteria</taxon>
        <taxon>Pseudomonadati</taxon>
        <taxon>Chlorobiota</taxon>
        <taxon>Chlorobiia</taxon>
        <taxon>Chlorobiales</taxon>
        <taxon>Candidatus Thermochlorobacteriaceae</taxon>
        <taxon>Candidatus Thermochlorobacter</taxon>
    </lineage>
</organism>
<name>A0A395M1Y8_9BACT</name>
<proteinExistence type="predicted"/>
<evidence type="ECO:0000313" key="2">
    <source>
        <dbReference type="Proteomes" id="UP000266389"/>
    </source>
</evidence>
<protein>
    <recommendedName>
        <fullName evidence="3">DUF2283 domain-containing protein</fullName>
    </recommendedName>
</protein>
<gene>
    <name evidence="1" type="ORF">D0433_07105</name>
</gene>
<dbReference type="AlphaFoldDB" id="A0A395M1Y8"/>
<accession>A0A395M1Y8</accession>